<gene>
    <name evidence="3" type="ORF">CR162_17960</name>
</gene>
<evidence type="ECO:0000256" key="1">
    <source>
        <dbReference type="SAM" id="Phobius"/>
    </source>
</evidence>
<keyword evidence="1" id="KW-0812">Transmembrane</keyword>
<keyword evidence="1" id="KW-0472">Membrane</keyword>
<keyword evidence="4" id="KW-1185">Reference proteome</keyword>
<dbReference type="PANTHER" id="PTHR22911">
    <property type="entry name" value="ACYL-MALONYL CONDENSING ENZYME-RELATED"/>
    <property type="match status" value="1"/>
</dbReference>
<dbReference type="GO" id="GO:0016020">
    <property type="term" value="C:membrane"/>
    <property type="evidence" value="ECO:0007669"/>
    <property type="project" value="InterPro"/>
</dbReference>
<evidence type="ECO:0000313" key="3">
    <source>
        <dbReference type="EMBL" id="PHK93569.1"/>
    </source>
</evidence>
<sequence length="310" mass="31743">MSAESALGPAAAPRPASRERAIGLLCAFAVVLVWSGFALSGRLSARQAFTPWDVGALRYAGSLLAGLALVARFGWPRLPWNRCLGLMAGAAFGFPLAAYWGFSYAPAAHGGVIMTGLLPFATALLAALFLGEAFSRARALSLGVVALGIGLLASDTFGSYPGVWRGDLIFLLGCFSWAAFTVLIRRWGVSAITATTVLALYPPLLYLPLWWLALPSNMAAAAPGAVAFQFVYQGFVAVVVAGFLFTRAVVALGGGLTTTITAVTPALSALAAWPLLGEPLGLAGMAGVAMVSAGMALGVLGAGPGAPGRR</sequence>
<reference evidence="3 4" key="1">
    <citation type="submission" date="2017-10" db="EMBL/GenBank/DDBJ databases">
        <authorList>
            <person name="Banno H."/>
            <person name="Chua N.-H."/>
        </authorList>
    </citation>
    <scope>NUCLEOTIDE SEQUENCE [LARGE SCALE GENOMIC DNA]</scope>
    <source>
        <strain evidence="3 4">YW11</strain>
    </source>
</reference>
<feature type="transmembrane region" description="Helical" evidence="1">
    <location>
        <begin position="163"/>
        <end position="184"/>
    </location>
</feature>
<dbReference type="AlphaFoldDB" id="A0A2C7A6F4"/>
<dbReference type="Pfam" id="PF00892">
    <property type="entry name" value="EamA"/>
    <property type="match status" value="2"/>
</dbReference>
<dbReference type="InterPro" id="IPR000620">
    <property type="entry name" value="EamA_dom"/>
</dbReference>
<feature type="transmembrane region" description="Helical" evidence="1">
    <location>
        <begin position="225"/>
        <end position="245"/>
    </location>
</feature>
<dbReference type="PANTHER" id="PTHR22911:SF137">
    <property type="entry name" value="SOLUTE CARRIER FAMILY 35 MEMBER G2-RELATED"/>
    <property type="match status" value="1"/>
</dbReference>
<feature type="transmembrane region" description="Helical" evidence="1">
    <location>
        <begin position="252"/>
        <end position="276"/>
    </location>
</feature>
<dbReference type="InterPro" id="IPR037185">
    <property type="entry name" value="EmrE-like"/>
</dbReference>
<accession>A0A2C7A6F4</accession>
<feature type="transmembrane region" description="Helical" evidence="1">
    <location>
        <begin position="21"/>
        <end position="44"/>
    </location>
</feature>
<dbReference type="Proteomes" id="UP000223527">
    <property type="component" value="Unassembled WGS sequence"/>
</dbReference>
<dbReference type="OrthoDB" id="7743310at2"/>
<name>A0A2C7A6F4_9PROT</name>
<feature type="domain" description="EamA" evidence="2">
    <location>
        <begin position="165"/>
        <end position="297"/>
    </location>
</feature>
<feature type="transmembrane region" description="Helical" evidence="1">
    <location>
        <begin position="84"/>
        <end position="102"/>
    </location>
</feature>
<organism evidence="3 4">
    <name type="scientific">Teichococcus rhizosphaerae</name>
    <dbReference type="NCBI Taxonomy" id="1335062"/>
    <lineage>
        <taxon>Bacteria</taxon>
        <taxon>Pseudomonadati</taxon>
        <taxon>Pseudomonadota</taxon>
        <taxon>Alphaproteobacteria</taxon>
        <taxon>Acetobacterales</taxon>
        <taxon>Roseomonadaceae</taxon>
        <taxon>Roseomonas</taxon>
    </lineage>
</organism>
<feature type="transmembrane region" description="Helical" evidence="1">
    <location>
        <begin position="137"/>
        <end position="157"/>
    </location>
</feature>
<protein>
    <recommendedName>
        <fullName evidence="2">EamA domain-containing protein</fullName>
    </recommendedName>
</protein>
<dbReference type="SUPFAM" id="SSF103481">
    <property type="entry name" value="Multidrug resistance efflux transporter EmrE"/>
    <property type="match status" value="2"/>
</dbReference>
<feature type="transmembrane region" description="Helical" evidence="1">
    <location>
        <begin position="191"/>
        <end position="213"/>
    </location>
</feature>
<dbReference type="EMBL" id="PDNU01000042">
    <property type="protein sequence ID" value="PHK93569.1"/>
    <property type="molecule type" value="Genomic_DNA"/>
</dbReference>
<feature type="transmembrane region" description="Helical" evidence="1">
    <location>
        <begin position="56"/>
        <end position="75"/>
    </location>
</feature>
<feature type="transmembrane region" description="Helical" evidence="1">
    <location>
        <begin position="282"/>
        <end position="303"/>
    </location>
</feature>
<keyword evidence="1" id="KW-1133">Transmembrane helix</keyword>
<feature type="domain" description="EamA" evidence="2">
    <location>
        <begin position="22"/>
        <end position="152"/>
    </location>
</feature>
<proteinExistence type="predicted"/>
<evidence type="ECO:0000313" key="4">
    <source>
        <dbReference type="Proteomes" id="UP000223527"/>
    </source>
</evidence>
<comment type="caution">
    <text evidence="3">The sequence shown here is derived from an EMBL/GenBank/DDBJ whole genome shotgun (WGS) entry which is preliminary data.</text>
</comment>
<evidence type="ECO:0000259" key="2">
    <source>
        <dbReference type="Pfam" id="PF00892"/>
    </source>
</evidence>
<feature type="transmembrane region" description="Helical" evidence="1">
    <location>
        <begin position="108"/>
        <end position="130"/>
    </location>
</feature>